<proteinExistence type="predicted"/>
<protein>
    <submittedName>
        <fullName evidence="1">Uncharacterized protein</fullName>
    </submittedName>
</protein>
<gene>
    <name evidence="1" type="ORF">QR685DRAFT_177499</name>
</gene>
<dbReference type="Proteomes" id="UP001451303">
    <property type="component" value="Unassembled WGS sequence"/>
</dbReference>
<organism evidence="1 2">
    <name type="scientific">Neurospora intermedia</name>
    <dbReference type="NCBI Taxonomy" id="5142"/>
    <lineage>
        <taxon>Eukaryota</taxon>
        <taxon>Fungi</taxon>
        <taxon>Dikarya</taxon>
        <taxon>Ascomycota</taxon>
        <taxon>Pezizomycotina</taxon>
        <taxon>Sordariomycetes</taxon>
        <taxon>Sordariomycetidae</taxon>
        <taxon>Sordariales</taxon>
        <taxon>Sordariaceae</taxon>
        <taxon>Neurospora</taxon>
    </lineage>
</organism>
<evidence type="ECO:0000313" key="2">
    <source>
        <dbReference type="Proteomes" id="UP001451303"/>
    </source>
</evidence>
<keyword evidence="2" id="KW-1185">Reference proteome</keyword>
<name>A0ABR3DLK3_NEUIN</name>
<dbReference type="EMBL" id="JAVLET010000002">
    <property type="protein sequence ID" value="KAL0473507.1"/>
    <property type="molecule type" value="Genomic_DNA"/>
</dbReference>
<accession>A0ABR3DLK3</accession>
<evidence type="ECO:0000313" key="1">
    <source>
        <dbReference type="EMBL" id="KAL0473507.1"/>
    </source>
</evidence>
<sequence>MAFGTFQLSLAFAFRPIDVSSFPLPCITYHASSSTKKVAPFVALIAHHVLPEKCHFFLSGTSMRTSNILRLKPALCQLSSFIKVFHNDDLLVLGRRQGKIKWRQENKRLTMTMLQDWERHGVLISL</sequence>
<reference evidence="1 2" key="1">
    <citation type="submission" date="2023-09" db="EMBL/GenBank/DDBJ databases">
        <title>Multi-omics analysis of a traditional fermented food reveals byproduct-associated fungal strains for waste-to-food upcycling.</title>
        <authorList>
            <consortium name="Lawrence Berkeley National Laboratory"/>
            <person name="Rekdal V.M."/>
            <person name="Villalobos-Escobedo J.M."/>
            <person name="Rodriguez-Valeron N."/>
            <person name="Garcia M.O."/>
            <person name="Vasquez D.P."/>
            <person name="Damayanti I."/>
            <person name="Sorensen P.M."/>
            <person name="Baidoo E.E."/>
            <person name="De Carvalho A.C."/>
            <person name="Riley R."/>
            <person name="Lipzen A."/>
            <person name="He G."/>
            <person name="Yan M."/>
            <person name="Haridas S."/>
            <person name="Daum C."/>
            <person name="Yoshinaga Y."/>
            <person name="Ng V."/>
            <person name="Grigoriev I.V."/>
            <person name="Munk R."/>
            <person name="Nuraida L."/>
            <person name="Wijaya C.H."/>
            <person name="Morales P.-C."/>
            <person name="Keasling J.D."/>
        </authorList>
    </citation>
    <scope>NUCLEOTIDE SEQUENCE [LARGE SCALE GENOMIC DNA]</scope>
    <source>
        <strain evidence="1 2">FGSC 2613</strain>
    </source>
</reference>
<comment type="caution">
    <text evidence="1">The sequence shown here is derived from an EMBL/GenBank/DDBJ whole genome shotgun (WGS) entry which is preliminary data.</text>
</comment>